<feature type="signal peptide" evidence="1">
    <location>
        <begin position="1"/>
        <end position="25"/>
    </location>
</feature>
<feature type="domain" description="Choice-of-anchor A" evidence="3">
    <location>
        <begin position="138"/>
        <end position="331"/>
    </location>
</feature>
<dbReference type="InterPro" id="IPR013424">
    <property type="entry name" value="Ice-binding_C"/>
</dbReference>
<evidence type="ECO:0000313" key="5">
    <source>
        <dbReference type="Proteomes" id="UP001221189"/>
    </source>
</evidence>
<proteinExistence type="predicted"/>
<keyword evidence="5" id="KW-1185">Reference proteome</keyword>
<keyword evidence="1" id="KW-0732">Signal</keyword>
<sequence length="369" mass="37908">MLNRASGLKLVSIAAMALLAGAAQALPVLDLGVASNYSGFFFGNVTKANDFEGRLAVGGDIKGTAFSAGQRVPLVNGQASTAPTVVVGGNVNLQVGTGKNSYFNSATVENGSSDKSWNVNGSIGPAKPGVGAGPAAGSNWNKGTVVYGGTYTGSLNDVDAAHRVKNPSFLDFAAAKTSLQALSSSLSKTGTGDGFALGKVAAAGKGAWTYTLDGGTQKSDFYFFDLGDVAKIKGIDFLNIKEGARIVINNSKKGAIELSGDLGADTQIVSDASNLGHWRGNVLWNFEHADKLDVSTFVNGSILATNADIYKGSGHIEGTLIAKSMSSAVEVGWEPFRNVTAVPEPGTYAMLLAGLGAIGFMARRRKIGA</sequence>
<feature type="chain" id="PRO_5046278978" evidence="1">
    <location>
        <begin position="26"/>
        <end position="369"/>
    </location>
</feature>
<dbReference type="EMBL" id="JAQQXT010000005">
    <property type="protein sequence ID" value="MDC8772025.1"/>
    <property type="molecule type" value="Genomic_DNA"/>
</dbReference>
<dbReference type="Proteomes" id="UP001221189">
    <property type="component" value="Unassembled WGS sequence"/>
</dbReference>
<protein>
    <submittedName>
        <fullName evidence="4">Choice-of-anchor A family protein</fullName>
    </submittedName>
</protein>
<dbReference type="InterPro" id="IPR026588">
    <property type="entry name" value="Choice_anch_A"/>
</dbReference>
<accession>A0ABT5KDM7</accession>
<name>A0ABT5KDM7_9BURK</name>
<comment type="caution">
    <text evidence="4">The sequence shown here is derived from an EMBL/GenBank/DDBJ whole genome shotgun (WGS) entry which is preliminary data.</text>
</comment>
<dbReference type="NCBIfam" id="TIGR04215">
    <property type="entry name" value="choice_anch_A"/>
    <property type="match status" value="1"/>
</dbReference>
<dbReference type="Pfam" id="PF20597">
    <property type="entry name" value="pAdhesive_15"/>
    <property type="match status" value="2"/>
</dbReference>
<dbReference type="RefSeq" id="WP_273600271.1">
    <property type="nucleotide sequence ID" value="NZ_JAQQXT010000005.1"/>
</dbReference>
<organism evidence="4 5">
    <name type="scientific">Roseateles albus</name>
    <dbReference type="NCBI Taxonomy" id="2987525"/>
    <lineage>
        <taxon>Bacteria</taxon>
        <taxon>Pseudomonadati</taxon>
        <taxon>Pseudomonadota</taxon>
        <taxon>Betaproteobacteria</taxon>
        <taxon>Burkholderiales</taxon>
        <taxon>Sphaerotilaceae</taxon>
        <taxon>Roseateles</taxon>
    </lineage>
</organism>
<evidence type="ECO:0000259" key="3">
    <source>
        <dbReference type="Pfam" id="PF20597"/>
    </source>
</evidence>
<evidence type="ECO:0000259" key="2">
    <source>
        <dbReference type="Pfam" id="PF07589"/>
    </source>
</evidence>
<reference evidence="4 5" key="1">
    <citation type="submission" date="2022-10" db="EMBL/GenBank/DDBJ databases">
        <title>Paucibacter sp. hw1 Genome sequencing.</title>
        <authorList>
            <person name="Park S."/>
        </authorList>
    </citation>
    <scope>NUCLEOTIDE SEQUENCE [LARGE SCALE GENOMIC DNA]</scope>
    <source>
        <strain evidence="5">hw1</strain>
    </source>
</reference>
<feature type="domain" description="Ice-binding protein C-terminal" evidence="2">
    <location>
        <begin position="341"/>
        <end position="365"/>
    </location>
</feature>
<evidence type="ECO:0000313" key="4">
    <source>
        <dbReference type="EMBL" id="MDC8772025.1"/>
    </source>
</evidence>
<dbReference type="Pfam" id="PF07589">
    <property type="entry name" value="PEP-CTERM"/>
    <property type="match status" value="1"/>
</dbReference>
<evidence type="ECO:0000256" key="1">
    <source>
        <dbReference type="SAM" id="SignalP"/>
    </source>
</evidence>
<gene>
    <name evidence="4" type="ORF">PRZ03_10630</name>
</gene>
<feature type="domain" description="Choice-of-anchor A" evidence="3">
    <location>
        <begin position="31"/>
        <end position="126"/>
    </location>
</feature>
<dbReference type="NCBIfam" id="TIGR02595">
    <property type="entry name" value="PEP_CTERM"/>
    <property type="match status" value="1"/>
</dbReference>